<dbReference type="Proteomes" id="UP001172101">
    <property type="component" value="Unassembled WGS sequence"/>
</dbReference>
<dbReference type="InterPro" id="IPR001077">
    <property type="entry name" value="COMT_C"/>
</dbReference>
<evidence type="ECO:0000313" key="6">
    <source>
        <dbReference type="EMBL" id="KAK0714158.1"/>
    </source>
</evidence>
<evidence type="ECO:0000313" key="7">
    <source>
        <dbReference type="Proteomes" id="UP001172101"/>
    </source>
</evidence>
<dbReference type="AlphaFoldDB" id="A0AA40AE44"/>
<organism evidence="6 7">
    <name type="scientific">Lasiosphaeria miniovina</name>
    <dbReference type="NCBI Taxonomy" id="1954250"/>
    <lineage>
        <taxon>Eukaryota</taxon>
        <taxon>Fungi</taxon>
        <taxon>Dikarya</taxon>
        <taxon>Ascomycota</taxon>
        <taxon>Pezizomycotina</taxon>
        <taxon>Sordariomycetes</taxon>
        <taxon>Sordariomycetidae</taxon>
        <taxon>Sordariales</taxon>
        <taxon>Lasiosphaeriaceae</taxon>
        <taxon>Lasiosphaeria</taxon>
    </lineage>
</organism>
<keyword evidence="1" id="KW-0489">Methyltransferase</keyword>
<dbReference type="EMBL" id="JAUIRO010000005">
    <property type="protein sequence ID" value="KAK0714158.1"/>
    <property type="molecule type" value="Genomic_DNA"/>
</dbReference>
<evidence type="ECO:0000256" key="2">
    <source>
        <dbReference type="ARBA" id="ARBA00022679"/>
    </source>
</evidence>
<feature type="domain" description="O-methyltransferase C-terminal" evidence="5">
    <location>
        <begin position="271"/>
        <end position="418"/>
    </location>
</feature>
<evidence type="ECO:0000259" key="5">
    <source>
        <dbReference type="Pfam" id="PF00891"/>
    </source>
</evidence>
<proteinExistence type="predicted"/>
<dbReference type="InterPro" id="IPR029063">
    <property type="entry name" value="SAM-dependent_MTases_sf"/>
</dbReference>
<dbReference type="PANTHER" id="PTHR43712">
    <property type="entry name" value="PUTATIVE (AFU_ORTHOLOGUE AFUA_4G14580)-RELATED"/>
    <property type="match status" value="1"/>
</dbReference>
<keyword evidence="7" id="KW-1185">Reference proteome</keyword>
<evidence type="ECO:0000256" key="1">
    <source>
        <dbReference type="ARBA" id="ARBA00022603"/>
    </source>
</evidence>
<dbReference type="GO" id="GO:0032259">
    <property type="term" value="P:methylation"/>
    <property type="evidence" value="ECO:0007669"/>
    <property type="project" value="UniProtKB-KW"/>
</dbReference>
<keyword evidence="2" id="KW-0808">Transferase</keyword>
<accession>A0AA40AE44</accession>
<protein>
    <submittedName>
        <fullName evidence="6">O-methyltransferase-domain-containing protein</fullName>
    </submittedName>
</protein>
<dbReference type="PANTHER" id="PTHR43712:SF16">
    <property type="entry name" value="O-METHYLTRANSFERASE ELCB"/>
    <property type="match status" value="1"/>
</dbReference>
<dbReference type="InterPro" id="IPR016461">
    <property type="entry name" value="COMT-like"/>
</dbReference>
<dbReference type="Gene3D" id="3.40.50.150">
    <property type="entry name" value="Vaccinia Virus protein VP39"/>
    <property type="match status" value="1"/>
</dbReference>
<dbReference type="Pfam" id="PF00891">
    <property type="entry name" value="Methyltransf_2"/>
    <property type="match status" value="1"/>
</dbReference>
<gene>
    <name evidence="6" type="ORF">B0T26DRAFT_649385</name>
</gene>
<name>A0AA40AE44_9PEZI</name>
<feature type="region of interest" description="Disordered" evidence="4">
    <location>
        <begin position="28"/>
        <end position="50"/>
    </location>
</feature>
<dbReference type="SUPFAM" id="SSF53335">
    <property type="entry name" value="S-adenosyl-L-methionine-dependent methyltransferases"/>
    <property type="match status" value="1"/>
</dbReference>
<dbReference type="InterPro" id="IPR036388">
    <property type="entry name" value="WH-like_DNA-bd_sf"/>
</dbReference>
<comment type="caution">
    <text evidence="6">The sequence shown here is derived from an EMBL/GenBank/DDBJ whole genome shotgun (WGS) entry which is preliminary data.</text>
</comment>
<dbReference type="RefSeq" id="XP_060295480.1">
    <property type="nucleotide sequence ID" value="XM_060438085.1"/>
</dbReference>
<evidence type="ECO:0000256" key="4">
    <source>
        <dbReference type="SAM" id="MobiDB-lite"/>
    </source>
</evidence>
<dbReference type="GeneID" id="85321355"/>
<dbReference type="GO" id="GO:0008171">
    <property type="term" value="F:O-methyltransferase activity"/>
    <property type="evidence" value="ECO:0007669"/>
    <property type="project" value="InterPro"/>
</dbReference>
<dbReference type="PROSITE" id="PS51683">
    <property type="entry name" value="SAM_OMT_II"/>
    <property type="match status" value="1"/>
</dbReference>
<dbReference type="Gene3D" id="1.10.10.10">
    <property type="entry name" value="Winged helix-like DNA-binding domain superfamily/Winged helix DNA-binding domain"/>
    <property type="match status" value="1"/>
</dbReference>
<reference evidence="6" key="1">
    <citation type="submission" date="2023-06" db="EMBL/GenBank/DDBJ databases">
        <title>Genome-scale phylogeny and comparative genomics of the fungal order Sordariales.</title>
        <authorList>
            <consortium name="Lawrence Berkeley National Laboratory"/>
            <person name="Hensen N."/>
            <person name="Bonometti L."/>
            <person name="Westerberg I."/>
            <person name="Brannstrom I.O."/>
            <person name="Guillou S."/>
            <person name="Cros-Aarteil S."/>
            <person name="Calhoun S."/>
            <person name="Haridas S."/>
            <person name="Kuo A."/>
            <person name="Mondo S."/>
            <person name="Pangilinan J."/>
            <person name="Riley R."/>
            <person name="LaButti K."/>
            <person name="Andreopoulos B."/>
            <person name="Lipzen A."/>
            <person name="Chen C."/>
            <person name="Yanf M."/>
            <person name="Daum C."/>
            <person name="Ng V."/>
            <person name="Clum A."/>
            <person name="Steindorff A."/>
            <person name="Ohm R."/>
            <person name="Martin F."/>
            <person name="Silar P."/>
            <person name="Natvig D."/>
            <person name="Lalanne C."/>
            <person name="Gautier V."/>
            <person name="Ament-velasquez S.L."/>
            <person name="Kruys A."/>
            <person name="Hutchinson M.I."/>
            <person name="Powell A.J."/>
            <person name="Barry K."/>
            <person name="Miller A.N."/>
            <person name="Grigoriev I.V."/>
            <person name="Debuchy R."/>
            <person name="Gladieux P."/>
            <person name="Thoren M.H."/>
            <person name="Johannesson H."/>
        </authorList>
    </citation>
    <scope>NUCLEOTIDE SEQUENCE</scope>
    <source>
        <strain evidence="6">SMH2392-1A</strain>
    </source>
</reference>
<evidence type="ECO:0000256" key="3">
    <source>
        <dbReference type="ARBA" id="ARBA00022691"/>
    </source>
</evidence>
<sequence length="459" mass="49595">MDASLSFDLVKAAETLLENAKKLAATAGAPTAKANRGNGAAPKPPGLHPGGFKDADKIRMSVVKMAKKIAFEVASPADVAKTDWVTAADIAAWNIFMQWKAFDKIPADGSSISYAELAKAIDAQESLVARIGGFLVSVGKLCEESPGSGRIRHSRVSPLYRSDHPFAPLATVAVGNGLKAYVHWPEYFERYGRREPRGQTHTPFGFAWGHPELPPWEVKALYPEYAVQFTKAMKSRQIVGGNMEVAGPGALYDMAWLGDEANAQRADDGSLVVDVGGGLGQLLRDVVSAIPAIHPDQCVLQDRKEVVEEALAVGDAFIRGVKLMDHDFHTKQPVKGALVYLLRRILLDYSDELATGILRQLADALPADNPKARVIIMEERLLDTPVPQNRVVDLVMLNLGGKLRNESMFADISRRAGLRVVKFHARDGDPTCVVECARSEEGRGGIGGVRACPTAESGN</sequence>
<keyword evidence="3" id="KW-0949">S-adenosyl-L-methionine</keyword>